<gene>
    <name evidence="2" type="ORF">KIPB_009265</name>
</gene>
<keyword evidence="1" id="KW-0472">Membrane</keyword>
<proteinExistence type="predicted"/>
<dbReference type="EMBL" id="BDIP01003092">
    <property type="protein sequence ID" value="GIQ87262.1"/>
    <property type="molecule type" value="Genomic_DNA"/>
</dbReference>
<keyword evidence="3" id="KW-1185">Reference proteome</keyword>
<reference evidence="2 3" key="1">
    <citation type="journal article" date="2018" name="PLoS ONE">
        <title>The draft genome of Kipferlia bialata reveals reductive genome evolution in fornicate parasites.</title>
        <authorList>
            <person name="Tanifuji G."/>
            <person name="Takabayashi S."/>
            <person name="Kume K."/>
            <person name="Takagi M."/>
            <person name="Nakayama T."/>
            <person name="Kamikawa R."/>
            <person name="Inagaki Y."/>
            <person name="Hashimoto T."/>
        </authorList>
    </citation>
    <scope>NUCLEOTIDE SEQUENCE [LARGE SCALE GENOMIC DNA]</scope>
    <source>
        <strain evidence="2">NY0173</strain>
    </source>
</reference>
<comment type="caution">
    <text evidence="2">The sequence shown here is derived from an EMBL/GenBank/DDBJ whole genome shotgun (WGS) entry which is preliminary data.</text>
</comment>
<organism evidence="2 3">
    <name type="scientific">Kipferlia bialata</name>
    <dbReference type="NCBI Taxonomy" id="797122"/>
    <lineage>
        <taxon>Eukaryota</taxon>
        <taxon>Metamonada</taxon>
        <taxon>Carpediemonas-like organisms</taxon>
        <taxon>Kipferlia</taxon>
    </lineage>
</organism>
<protein>
    <submittedName>
        <fullName evidence="2">Uncharacterized protein</fullName>
    </submittedName>
</protein>
<name>A0A9K3D3D7_9EUKA</name>
<dbReference type="Proteomes" id="UP000265618">
    <property type="component" value="Unassembled WGS sequence"/>
</dbReference>
<dbReference type="AlphaFoldDB" id="A0A9K3D3D7"/>
<accession>A0A9K3D3D7</accession>
<feature type="transmembrane region" description="Helical" evidence="1">
    <location>
        <begin position="16"/>
        <end position="40"/>
    </location>
</feature>
<feature type="transmembrane region" description="Helical" evidence="1">
    <location>
        <begin position="173"/>
        <end position="200"/>
    </location>
</feature>
<evidence type="ECO:0000256" key="1">
    <source>
        <dbReference type="SAM" id="Phobius"/>
    </source>
</evidence>
<feature type="transmembrane region" description="Helical" evidence="1">
    <location>
        <begin position="91"/>
        <end position="111"/>
    </location>
</feature>
<sequence>MVSTLWETYEYISGAWYFYPLLALLVLFLLGMSCYIAPLFKWCGSEDANQSPSARYALPSNLIVLQSVYMMGVSILLSWEGMWMNREATRWSWMPTLLCIYRALVLVFIQATMESPRTLAYILSRSRGCGTTIQIVILLCIPQLVVLGDVLFVQWGCGVQGLSPIDSGWNTAYWTAMLLGIIAWWLAETTLSIVILVMAVRRPDTVLTLVKQLPTRDSAPELPSSV</sequence>
<feature type="transmembrane region" description="Helical" evidence="1">
    <location>
        <begin position="61"/>
        <end position="79"/>
    </location>
</feature>
<keyword evidence="1" id="KW-1133">Transmembrane helix</keyword>
<evidence type="ECO:0000313" key="2">
    <source>
        <dbReference type="EMBL" id="GIQ87262.1"/>
    </source>
</evidence>
<feature type="transmembrane region" description="Helical" evidence="1">
    <location>
        <begin position="132"/>
        <end position="153"/>
    </location>
</feature>
<evidence type="ECO:0000313" key="3">
    <source>
        <dbReference type="Proteomes" id="UP000265618"/>
    </source>
</evidence>
<keyword evidence="1" id="KW-0812">Transmembrane</keyword>